<evidence type="ECO:0000313" key="4">
    <source>
        <dbReference type="Proteomes" id="UP000197019"/>
    </source>
</evidence>
<keyword evidence="1" id="KW-0812">Transmembrane</keyword>
<keyword evidence="1" id="KW-1133">Transmembrane helix</keyword>
<sequence>MSLSRWAFIIGTAIIAVAVLGIWLGEPWAGVWRWPTLVVLVLLVWERLRLPPSLVISRHIPKTVALGEPVNYTLSVANPSARVLQIETQADYPTALVADNALQAWRVAADEQQSRVFSITPTQLGAAALGSLYVRQLGGFGLCWWTRPLTEAVAFTVEPVRLTAHANLAGRREAGNRYSRQPHSSGVELLELRDYRQGDSLRSMDWKATARRGKPIVRSFTREHRLEMVVVVDCGRGSRLQCGRLGRLQHSVNVAAKLSEFAALQGDRIACLVYAQQPLGQTPLAGGWAAVKQVRQLLGQAAATNETSNALNAALAVRQLLKRRGLVVFLTEIEQPGAAAQLLQAAQLLAGKHQVLVASLDDPTISAALSLPARHWQDPYRHFATLEYQRGRALTRQQLQRTGVAIISAVPEQLDQQILTYYQNHRERIGGA</sequence>
<dbReference type="Pfam" id="PF01882">
    <property type="entry name" value="DUF58"/>
    <property type="match status" value="1"/>
</dbReference>
<dbReference type="PANTHER" id="PTHR33608:SF3">
    <property type="entry name" value="SLR2013 PROTEIN"/>
    <property type="match status" value="1"/>
</dbReference>
<accession>A0A1Z4BVK2</accession>
<evidence type="ECO:0000259" key="2">
    <source>
        <dbReference type="Pfam" id="PF01882"/>
    </source>
</evidence>
<dbReference type="PANTHER" id="PTHR33608">
    <property type="entry name" value="BLL2464 PROTEIN"/>
    <property type="match status" value="1"/>
</dbReference>
<name>A0A1Z4BVK2_9GAMM</name>
<dbReference type="InterPro" id="IPR002881">
    <property type="entry name" value="DUF58"/>
</dbReference>
<proteinExistence type="predicted"/>
<keyword evidence="4" id="KW-1185">Reference proteome</keyword>
<keyword evidence="1" id="KW-0472">Membrane</keyword>
<evidence type="ECO:0000256" key="1">
    <source>
        <dbReference type="SAM" id="Phobius"/>
    </source>
</evidence>
<feature type="domain" description="DUF58" evidence="2">
    <location>
        <begin position="191"/>
        <end position="364"/>
    </location>
</feature>
<dbReference type="RefSeq" id="WP_088618180.1">
    <property type="nucleotide sequence ID" value="NZ_CP022129.1"/>
</dbReference>
<organism evidence="3 4">
    <name type="scientific">Methylovulum psychrotolerans</name>
    <dbReference type="NCBI Taxonomy" id="1704499"/>
    <lineage>
        <taxon>Bacteria</taxon>
        <taxon>Pseudomonadati</taxon>
        <taxon>Pseudomonadota</taxon>
        <taxon>Gammaproteobacteria</taxon>
        <taxon>Methylococcales</taxon>
        <taxon>Methylococcaceae</taxon>
        <taxon>Methylovulum</taxon>
    </lineage>
</organism>
<reference evidence="3 4" key="1">
    <citation type="submission" date="2017-06" db="EMBL/GenBank/DDBJ databases">
        <title>Genome Sequencing of the methanotroph Methylovulum psychrotolerants str. HV10-M2 isolated from a high-altitude environment.</title>
        <authorList>
            <person name="Mateos-Rivera A."/>
        </authorList>
    </citation>
    <scope>NUCLEOTIDE SEQUENCE [LARGE SCALE GENOMIC DNA]</scope>
    <source>
        <strain evidence="3 4">HV10_M2</strain>
    </source>
</reference>
<dbReference type="AlphaFoldDB" id="A0A1Z4BVK2"/>
<dbReference type="Proteomes" id="UP000197019">
    <property type="component" value="Chromosome"/>
</dbReference>
<protein>
    <recommendedName>
        <fullName evidence="2">DUF58 domain-containing protein</fullName>
    </recommendedName>
</protein>
<feature type="transmembrane region" description="Helical" evidence="1">
    <location>
        <begin position="7"/>
        <end position="25"/>
    </location>
</feature>
<evidence type="ECO:0000313" key="3">
    <source>
        <dbReference type="EMBL" id="ASF45298.1"/>
    </source>
</evidence>
<gene>
    <name evidence="3" type="ORF">CEK71_04025</name>
</gene>
<dbReference type="OrthoDB" id="9812729at2"/>
<dbReference type="KEGG" id="mpsy:CEK71_04025"/>
<dbReference type="EMBL" id="CP022129">
    <property type="protein sequence ID" value="ASF45298.1"/>
    <property type="molecule type" value="Genomic_DNA"/>
</dbReference>